<comment type="caution">
    <text evidence="1">The sequence shown here is derived from an EMBL/GenBank/DDBJ whole genome shotgun (WGS) entry which is preliminary data.</text>
</comment>
<keyword evidence="2" id="KW-1185">Reference proteome</keyword>
<evidence type="ECO:0008006" key="3">
    <source>
        <dbReference type="Google" id="ProtNLM"/>
    </source>
</evidence>
<sequence>MENKVLIEENKQYRFDFSNLEYVLEIHNLISNVMLSDVDFITETNNEVLFIEYKNAGIKGASNPDAMLKKTKHEDFYKRIARKYYDSLLMFWACKGNEKELPIVYVLLIEHPLIDKKLRKILEMKIGKQLPIKLKGEKILREVLSNFKVYDLEEWRNNFPQIKITPVVMCD</sequence>
<gene>
    <name evidence="1" type="ORF">KPL37_15620</name>
</gene>
<accession>A0ABS6BX22</accession>
<dbReference type="EMBL" id="JAHLDV010000049">
    <property type="protein sequence ID" value="MBU3161149.1"/>
    <property type="molecule type" value="Genomic_DNA"/>
</dbReference>
<evidence type="ECO:0000313" key="2">
    <source>
        <dbReference type="Proteomes" id="UP000776252"/>
    </source>
</evidence>
<dbReference type="RefSeq" id="WP_216150865.1">
    <property type="nucleotide sequence ID" value="NZ_JAHLDV010000049.1"/>
</dbReference>
<name>A0ABS6BX22_9CLOT</name>
<protein>
    <recommendedName>
        <fullName evidence="3">Nuclease-related domain-containing protein</fullName>
    </recommendedName>
</protein>
<organism evidence="1 2">
    <name type="scientific">Clostridium frigoris</name>
    <dbReference type="NCBI Taxonomy" id="205327"/>
    <lineage>
        <taxon>Bacteria</taxon>
        <taxon>Bacillati</taxon>
        <taxon>Bacillota</taxon>
        <taxon>Clostridia</taxon>
        <taxon>Eubacteriales</taxon>
        <taxon>Clostridiaceae</taxon>
        <taxon>Clostridium</taxon>
    </lineage>
</organism>
<proteinExistence type="predicted"/>
<reference evidence="1 2" key="1">
    <citation type="submission" date="2021-06" db="EMBL/GenBank/DDBJ databases">
        <title>Clostridia strains as spoilage organisms.</title>
        <authorList>
            <person name="Wambui J."/>
            <person name="Stephan R."/>
            <person name="Stevens M.J.A."/>
        </authorList>
    </citation>
    <scope>NUCLEOTIDE SEQUENCE [LARGE SCALE GENOMIC DNA]</scope>
    <source>
        <strain evidence="1 2">DSM 14204</strain>
    </source>
</reference>
<dbReference type="Proteomes" id="UP000776252">
    <property type="component" value="Unassembled WGS sequence"/>
</dbReference>
<evidence type="ECO:0000313" key="1">
    <source>
        <dbReference type="EMBL" id="MBU3161149.1"/>
    </source>
</evidence>